<gene>
    <name evidence="1" type="ORF">L6164_024021</name>
</gene>
<evidence type="ECO:0000313" key="2">
    <source>
        <dbReference type="Proteomes" id="UP000828941"/>
    </source>
</evidence>
<sequence>MFLDGTHPAPAAIITTEGTSSPNPAYLTWVRQDKLIFSAIVGTLSFTLSPLVSTSQTAKDATDILAQTFARPSRDHIKQLKDHLCHISKGSQTISEYMQAIKRVVDELALLGKPMDPEDIIDRVLDGLDPNYQSVVDTVHA</sequence>
<reference evidence="1 2" key="1">
    <citation type="journal article" date="2022" name="DNA Res.">
        <title>Chromosomal-level genome assembly of the orchid tree Bauhinia variegata (Leguminosae; Cercidoideae) supports the allotetraploid origin hypothesis of Bauhinia.</title>
        <authorList>
            <person name="Zhong Y."/>
            <person name="Chen Y."/>
            <person name="Zheng D."/>
            <person name="Pang J."/>
            <person name="Liu Y."/>
            <person name="Luo S."/>
            <person name="Meng S."/>
            <person name="Qian L."/>
            <person name="Wei D."/>
            <person name="Dai S."/>
            <person name="Zhou R."/>
        </authorList>
    </citation>
    <scope>NUCLEOTIDE SEQUENCE [LARGE SCALE GENOMIC DNA]</scope>
    <source>
        <strain evidence="1">BV-YZ2020</strain>
    </source>
</reference>
<comment type="caution">
    <text evidence="1">The sequence shown here is derived from an EMBL/GenBank/DDBJ whole genome shotgun (WGS) entry which is preliminary data.</text>
</comment>
<organism evidence="1 2">
    <name type="scientific">Bauhinia variegata</name>
    <name type="common">Purple orchid tree</name>
    <name type="synonym">Phanera variegata</name>
    <dbReference type="NCBI Taxonomy" id="167791"/>
    <lineage>
        <taxon>Eukaryota</taxon>
        <taxon>Viridiplantae</taxon>
        <taxon>Streptophyta</taxon>
        <taxon>Embryophyta</taxon>
        <taxon>Tracheophyta</taxon>
        <taxon>Spermatophyta</taxon>
        <taxon>Magnoliopsida</taxon>
        <taxon>eudicotyledons</taxon>
        <taxon>Gunneridae</taxon>
        <taxon>Pentapetalae</taxon>
        <taxon>rosids</taxon>
        <taxon>fabids</taxon>
        <taxon>Fabales</taxon>
        <taxon>Fabaceae</taxon>
        <taxon>Cercidoideae</taxon>
        <taxon>Cercideae</taxon>
        <taxon>Bauhiniinae</taxon>
        <taxon>Bauhinia</taxon>
    </lineage>
</organism>
<dbReference type="Proteomes" id="UP000828941">
    <property type="component" value="Chromosome 10"/>
</dbReference>
<protein>
    <submittedName>
        <fullName evidence="1">Uncharacterized protein</fullName>
    </submittedName>
</protein>
<proteinExistence type="predicted"/>
<dbReference type="EMBL" id="CM039435">
    <property type="protein sequence ID" value="KAI4316001.1"/>
    <property type="molecule type" value="Genomic_DNA"/>
</dbReference>
<accession>A0ACB9LXG1</accession>
<name>A0ACB9LXG1_BAUVA</name>
<keyword evidence="2" id="KW-1185">Reference proteome</keyword>
<evidence type="ECO:0000313" key="1">
    <source>
        <dbReference type="EMBL" id="KAI4316001.1"/>
    </source>
</evidence>